<dbReference type="AlphaFoldDB" id="A0A1L8CYY5"/>
<evidence type="ECO:0000313" key="2">
    <source>
        <dbReference type="Proteomes" id="UP000187338"/>
    </source>
</evidence>
<dbReference type="NCBIfam" id="TIGR02855">
    <property type="entry name" value="spore_yabG"/>
    <property type="match status" value="1"/>
</dbReference>
<accession>A0A1L8CYY5</accession>
<dbReference type="Pfam" id="PF05582">
    <property type="entry name" value="Peptidase_U57"/>
    <property type="match status" value="1"/>
</dbReference>
<reference evidence="2" key="1">
    <citation type="submission" date="2016-12" db="EMBL/GenBank/DDBJ databases">
        <title>Draft Genome Sequences od Carboxydothermus pertinax and islandicus, Hydrogenogenic Carboxydotrophic Bacteria.</title>
        <authorList>
            <person name="Fukuyama Y."/>
            <person name="Ohmae K."/>
            <person name="Yoneda Y."/>
            <person name="Yoshida T."/>
            <person name="Sako Y."/>
        </authorList>
    </citation>
    <scope>NUCLEOTIDE SEQUENCE [LARGE SCALE GENOMIC DNA]</scope>
    <source>
        <strain evidence="2">SET</strain>
    </source>
</reference>
<name>A0A1L8CYY5_9THEO</name>
<organism evidence="1 2">
    <name type="scientific">Carboxydothermus islandicus</name>
    <dbReference type="NCBI Taxonomy" id="661089"/>
    <lineage>
        <taxon>Bacteria</taxon>
        <taxon>Bacillati</taxon>
        <taxon>Bacillota</taxon>
        <taxon>Clostridia</taxon>
        <taxon>Thermoanaerobacterales</taxon>
        <taxon>Thermoanaerobacteraceae</taxon>
        <taxon>Carboxydothermus</taxon>
    </lineage>
</organism>
<dbReference type="Proteomes" id="UP000187338">
    <property type="component" value="Unassembled WGS sequence"/>
</dbReference>
<protein>
    <submittedName>
        <fullName evidence="1">Peptidase</fullName>
    </submittedName>
</protein>
<comment type="caution">
    <text evidence="1">The sequence shown here is derived from an EMBL/GenBank/DDBJ whole genome shotgun (WGS) entry which is preliminary data.</text>
</comment>
<dbReference type="PIRSF" id="PIRSF011575">
    <property type="entry name" value="YabG"/>
    <property type="match status" value="1"/>
</dbReference>
<gene>
    <name evidence="1" type="ORF">ciss_00630</name>
</gene>
<dbReference type="STRING" id="661089.ciss_00630"/>
<keyword evidence="2" id="KW-1185">Reference proteome</keyword>
<proteinExistence type="predicted"/>
<evidence type="ECO:0000313" key="1">
    <source>
        <dbReference type="EMBL" id="GAV24130.1"/>
    </source>
</evidence>
<dbReference type="InterPro" id="IPR008764">
    <property type="entry name" value="Peptidase_U57"/>
</dbReference>
<dbReference type="OrthoDB" id="9785306at2"/>
<dbReference type="EMBL" id="BDJL01000001">
    <property type="protein sequence ID" value="GAV24130.1"/>
    <property type="molecule type" value="Genomic_DNA"/>
</dbReference>
<sequence length="280" mass="32170">MISVGDIVARKSYGMDIYFRVIEIYKKDNVNIAHLKGIDVRLYADAPLSDLVKINTADYQRYLNRVIALVREKKEYIHKERNLRYYMRGNQGEQYFKRPGAVLHLDGDPDYLEMCLNTYKELNIPAYGYVVAEKDQPRLVEELYFKHLPDIIVLTGHDALIKNKIDFHDLNSYRNSRYFVEAVKILRQKIDRDKDNLVIFAGACQSYFEALLEAGANFASSPERVLIHAYDPVFVAEKIAYSSIYDPLTVREVVTNTITGAKGIGGVDTRGKLRLGFPMI</sequence>